<dbReference type="Proteomes" id="UP000663840">
    <property type="component" value="Unassembled WGS sequence"/>
</dbReference>
<keyword evidence="3 11" id="KW-0812">Transmembrane</keyword>
<reference evidence="13" key="1">
    <citation type="submission" date="2021-01" db="EMBL/GenBank/DDBJ databases">
        <authorList>
            <person name="Kaushik A."/>
        </authorList>
    </citation>
    <scope>NUCLEOTIDE SEQUENCE</scope>
    <source>
        <strain evidence="13">AG1-1A</strain>
    </source>
</reference>
<accession>A0A8H2XU60</accession>
<evidence type="ECO:0000256" key="9">
    <source>
        <dbReference type="PROSITE-ProRule" id="PRU00042"/>
    </source>
</evidence>
<dbReference type="InterPro" id="IPR036259">
    <property type="entry name" value="MFS_trans_sf"/>
</dbReference>
<feature type="region of interest" description="Disordered" evidence="10">
    <location>
        <begin position="1250"/>
        <end position="1272"/>
    </location>
</feature>
<dbReference type="EMBL" id="CAJMWR010001834">
    <property type="protein sequence ID" value="CAE6435288.1"/>
    <property type="molecule type" value="Genomic_DNA"/>
</dbReference>
<dbReference type="PROSITE" id="PS00028">
    <property type="entry name" value="ZINC_FINGER_C2H2_1"/>
    <property type="match status" value="2"/>
</dbReference>
<dbReference type="Pfam" id="PF07690">
    <property type="entry name" value="MFS_1"/>
    <property type="match status" value="1"/>
</dbReference>
<feature type="compositionally biased region" description="Low complexity" evidence="10">
    <location>
        <begin position="1338"/>
        <end position="1364"/>
    </location>
</feature>
<dbReference type="FunFam" id="3.30.160.60:FF:000065">
    <property type="entry name" value="B-cell CLL/lymphoma 6, member B"/>
    <property type="match status" value="1"/>
</dbReference>
<feature type="transmembrane region" description="Helical" evidence="11">
    <location>
        <begin position="1124"/>
        <end position="1147"/>
    </location>
</feature>
<proteinExistence type="predicted"/>
<dbReference type="Pfam" id="PF00096">
    <property type="entry name" value="zf-C2H2"/>
    <property type="match status" value="2"/>
</dbReference>
<feature type="region of interest" description="Disordered" evidence="10">
    <location>
        <begin position="808"/>
        <end position="929"/>
    </location>
</feature>
<dbReference type="GO" id="GO:0022857">
    <property type="term" value="F:transmembrane transporter activity"/>
    <property type="evidence" value="ECO:0007669"/>
    <property type="project" value="InterPro"/>
</dbReference>
<feature type="region of interest" description="Disordered" evidence="10">
    <location>
        <begin position="1209"/>
        <end position="1237"/>
    </location>
</feature>
<keyword evidence="5 9" id="KW-0863">Zinc-finger</keyword>
<evidence type="ECO:0000256" key="10">
    <source>
        <dbReference type="SAM" id="MobiDB-lite"/>
    </source>
</evidence>
<evidence type="ECO:0000259" key="12">
    <source>
        <dbReference type="PROSITE" id="PS50157"/>
    </source>
</evidence>
<feature type="compositionally biased region" description="Low complexity" evidence="10">
    <location>
        <begin position="1378"/>
        <end position="1387"/>
    </location>
</feature>
<feature type="transmembrane region" description="Helical" evidence="11">
    <location>
        <begin position="1587"/>
        <end position="1607"/>
    </location>
</feature>
<feature type="compositionally biased region" description="Basic and acidic residues" evidence="10">
    <location>
        <begin position="171"/>
        <end position="193"/>
    </location>
</feature>
<name>A0A8H2XU60_9AGAM</name>
<feature type="compositionally biased region" description="Polar residues" evidence="10">
    <location>
        <begin position="463"/>
        <end position="483"/>
    </location>
</feature>
<dbReference type="InterPro" id="IPR036236">
    <property type="entry name" value="Znf_C2H2_sf"/>
</dbReference>
<feature type="domain" description="C2H2-type" evidence="12">
    <location>
        <begin position="648"/>
        <end position="677"/>
    </location>
</feature>
<feature type="domain" description="C2H2-type" evidence="12">
    <location>
        <begin position="620"/>
        <end position="647"/>
    </location>
</feature>
<dbReference type="InterPro" id="IPR013087">
    <property type="entry name" value="Znf_C2H2_type"/>
</dbReference>
<keyword evidence="4" id="KW-0479">Metal-binding</keyword>
<evidence type="ECO:0000256" key="1">
    <source>
        <dbReference type="ARBA" id="ARBA00004141"/>
    </source>
</evidence>
<feature type="transmembrane region" description="Helical" evidence="11">
    <location>
        <begin position="1652"/>
        <end position="1671"/>
    </location>
</feature>
<keyword evidence="2" id="KW-0813">Transport</keyword>
<dbReference type="PROSITE" id="PS50157">
    <property type="entry name" value="ZINC_FINGER_C2H2_2"/>
    <property type="match status" value="2"/>
</dbReference>
<keyword evidence="7 11" id="KW-1133">Transmembrane helix</keyword>
<evidence type="ECO:0000256" key="5">
    <source>
        <dbReference type="ARBA" id="ARBA00022771"/>
    </source>
</evidence>
<dbReference type="FunFam" id="3.30.160.60:FF:000446">
    <property type="entry name" value="Zinc finger protein"/>
    <property type="match status" value="1"/>
</dbReference>
<feature type="compositionally biased region" description="Low complexity" evidence="10">
    <location>
        <begin position="578"/>
        <end position="589"/>
    </location>
</feature>
<evidence type="ECO:0000256" key="7">
    <source>
        <dbReference type="ARBA" id="ARBA00022989"/>
    </source>
</evidence>
<feature type="region of interest" description="Disordered" evidence="10">
    <location>
        <begin position="132"/>
        <end position="218"/>
    </location>
</feature>
<comment type="subcellular location">
    <subcellularLocation>
        <location evidence="1">Membrane</location>
        <topology evidence="1">Multi-pass membrane protein</topology>
    </subcellularLocation>
</comment>
<feature type="compositionally biased region" description="Polar residues" evidence="10">
    <location>
        <begin position="822"/>
        <end position="846"/>
    </location>
</feature>
<feature type="compositionally biased region" description="Basic and acidic residues" evidence="10">
    <location>
        <begin position="1169"/>
        <end position="1178"/>
    </location>
</feature>
<evidence type="ECO:0000313" key="13">
    <source>
        <dbReference type="EMBL" id="CAE6435288.1"/>
    </source>
</evidence>
<evidence type="ECO:0000313" key="14">
    <source>
        <dbReference type="Proteomes" id="UP000663840"/>
    </source>
</evidence>
<evidence type="ECO:0000256" key="6">
    <source>
        <dbReference type="ARBA" id="ARBA00022833"/>
    </source>
</evidence>
<dbReference type="GO" id="GO:0016020">
    <property type="term" value="C:membrane"/>
    <property type="evidence" value="ECO:0007669"/>
    <property type="project" value="UniProtKB-SubCell"/>
</dbReference>
<gene>
    <name evidence="13" type="ORF">RDB_LOCUS70579</name>
</gene>
<dbReference type="PANTHER" id="PTHR23504">
    <property type="entry name" value="MAJOR FACILITATOR SUPERFAMILY DOMAIN-CONTAINING PROTEIN 10"/>
    <property type="match status" value="1"/>
</dbReference>
<feature type="transmembrane region" description="Helical" evidence="11">
    <location>
        <begin position="987"/>
        <end position="1009"/>
    </location>
</feature>
<evidence type="ECO:0000256" key="2">
    <source>
        <dbReference type="ARBA" id="ARBA00022448"/>
    </source>
</evidence>
<feature type="compositionally biased region" description="Acidic residues" evidence="10">
    <location>
        <begin position="1312"/>
        <end position="1321"/>
    </location>
</feature>
<dbReference type="GO" id="GO:0008270">
    <property type="term" value="F:zinc ion binding"/>
    <property type="evidence" value="ECO:0007669"/>
    <property type="project" value="UniProtKB-KW"/>
</dbReference>
<keyword evidence="6" id="KW-0862">Zinc</keyword>
<feature type="region of interest" description="Disordered" evidence="10">
    <location>
        <begin position="1157"/>
        <end position="1186"/>
    </location>
</feature>
<dbReference type="Gene3D" id="3.30.160.60">
    <property type="entry name" value="Classic Zinc Finger"/>
    <property type="match status" value="2"/>
</dbReference>
<keyword evidence="8 11" id="KW-0472">Membrane</keyword>
<dbReference type="SUPFAM" id="SSF57667">
    <property type="entry name" value="beta-beta-alpha zinc fingers"/>
    <property type="match status" value="1"/>
</dbReference>
<feature type="transmembrane region" description="Helical" evidence="11">
    <location>
        <begin position="1021"/>
        <end position="1040"/>
    </location>
</feature>
<feature type="region of interest" description="Disordered" evidence="10">
    <location>
        <begin position="89"/>
        <end position="117"/>
    </location>
</feature>
<feature type="transmembrane region" description="Helical" evidence="11">
    <location>
        <begin position="1078"/>
        <end position="1100"/>
    </location>
</feature>
<feature type="transmembrane region" description="Helical" evidence="11">
    <location>
        <begin position="1619"/>
        <end position="1640"/>
    </location>
</feature>
<organism evidence="13 14">
    <name type="scientific">Rhizoctonia solani</name>
    <dbReference type="NCBI Taxonomy" id="456999"/>
    <lineage>
        <taxon>Eukaryota</taxon>
        <taxon>Fungi</taxon>
        <taxon>Dikarya</taxon>
        <taxon>Basidiomycota</taxon>
        <taxon>Agaricomycotina</taxon>
        <taxon>Agaricomycetes</taxon>
        <taxon>Cantharellales</taxon>
        <taxon>Ceratobasidiaceae</taxon>
        <taxon>Rhizoctonia</taxon>
    </lineage>
</organism>
<feature type="compositionally biased region" description="Polar residues" evidence="10">
    <location>
        <begin position="205"/>
        <end position="215"/>
    </location>
</feature>
<feature type="region of interest" description="Disordered" evidence="10">
    <location>
        <begin position="1312"/>
        <end position="1387"/>
    </location>
</feature>
<sequence>MPTSDPPFIPPSDPFIIESSSQLICPRLPDSVIHYPPEDEDDILKPYIGVFRLDPFTTHDGVRGRPVPAPLRARPHPQDTRPVILEFQLDLGNPPCPLSESESSPDGGSASELPPPALDISELGQLRYLDGDTAQSPTLSEHPRGQPEATNPSPVTLYHPRPHSHSFSHFDSTHHSYPMHHDHSKFDPHDHPFTRMNRTPDPQPTVLQPSTTSAYPPSLAYWADRTASRSESMYAPGPTLEASQDSSNGYQYAYSVSNASGSDGYQTTQAPSYSYSHSQGHSYSDCAPYSREATTLPFPRSDVSTRHQHTLFSTPAQMSIASRQDGVNRLANCDPSPGPLPCSDGNIGPADEHSLGYSGLGYIQHHLPIGSCVVDGTQVHDGDCRGFLPTQNDARHRDIKLQPSSPHQAQLDLVCRPPLPAPYGSYSREAQFQPTPRDDDQAISREYEQYGRGYDPSEGHIYHQQTPGTYTRDSPHSYGSDSNAFDRRTSISFDRPISRTGVLDHSAPGTYSYPEAGTLNLTDSARFHRPISRSFSHSNLSPVSSPLARRTSLDVIDAPGTVTPMRIFDSPVAVRSLTLSPTPSTTSSLVDRRDNTRPSRRFAPFMPGEMSQVGGGSKEHRCDVCNRRFNRPSTLVTHMNTHTGEKPHICPIPNCGSRFSVSSNLKRHVKNHKSPGSQPRGRKKRNVARKEDAPKPQSRALQERKNVQPLCPESLRGMRNFKVLSSRPPYKMPKEVATLCAPLPAVRPHGCPGDENYEERDSFFYAQEADQPTPYHPLMTEVNVHSAVRRAFNRVFSSAYYVITRGSNMANTTPRPTHITLPENSFGESALESSSAEPTPADSASSLPHHRVAALQVDQPKPPRVSFSRPPANEHPSARRPSRGGNSIFGRSSSRRQDDDAAGLLLPNTWGPDGHDGDKPPPIPSALNPSSDATPLPVLSVIVLSIALLGEFLSANVSTPFIINMVKAFFEDNKDKSENSQELDAEAGYWAGILVSVFFITQFLTSLPWATVADKHGRRAVLFISLLGNALTCTMFGLSTNLPQAIVIRLAQGVFNGAVGVARGTVAGITDSSNEGRAYSILGFSWGLGGVAGAIIGGSLESPAIKWPTFFAEGRFPLLVSYPYLLPCFTASCITGLGAFLCLFLGWDGGPRTGLIRLPDDGEDDKPADEEAHTHSHIEGLSPAGPLQGVARKVSRRFSGYFARRVRENSRNGSPVPLASPSNGDGRSPSIGVGTGSAYGYRSRMNSVAASVRRRRASMASTARARAGDGNQDENIGLAQRLLMANEHNVTNMTDLWVAAAITADNEQVFEDWDSDGAGSDDDARPRISADASPSHLSPGERQPSSSRRPSSSQRSYTRSPSRPGTFASSHMGTSLGARMSSVPARRASSVSSRPAIFANTGLDDHGYAYATSIPMDQASISVVTEAGTLAPIMEGRTASSASEPTEQADSTITPLVIVEERPSSAISQLPLVIIFQYGLLALHGTTHDQIFLSYLVSPYKTGGLGLNPGHFAQLVALMCLAQIVFQFYLYPNIGPPLGRFSHLAMFRIGNALYIPAYLTVVLYRHFASPVSGGSLPIMILLSISTAIRYCGNTFAYTSVAVLLNYMSPPHVVSLSNGMAQSVVSLARFIGPVLGGYLWSLSVQDNPNEYGFGFYVCTAVCTLCILHSFTIR</sequence>
<dbReference type="SMART" id="SM00355">
    <property type="entry name" value="ZnF_C2H2"/>
    <property type="match status" value="2"/>
</dbReference>
<dbReference type="InterPro" id="IPR011701">
    <property type="entry name" value="MFS"/>
</dbReference>
<evidence type="ECO:0000256" key="3">
    <source>
        <dbReference type="ARBA" id="ARBA00022692"/>
    </source>
</evidence>
<evidence type="ECO:0000256" key="11">
    <source>
        <dbReference type="SAM" id="Phobius"/>
    </source>
</evidence>
<comment type="caution">
    <text evidence="13">The sequence shown here is derived from an EMBL/GenBank/DDBJ whole genome shotgun (WGS) entry which is preliminary data.</text>
</comment>
<feature type="region of interest" description="Disordered" evidence="10">
    <location>
        <begin position="667"/>
        <end position="709"/>
    </location>
</feature>
<dbReference type="Gene3D" id="1.20.1250.20">
    <property type="entry name" value="MFS general substrate transporter like domains"/>
    <property type="match status" value="2"/>
</dbReference>
<feature type="region of interest" description="Disordered" evidence="10">
    <location>
        <begin position="403"/>
        <end position="491"/>
    </location>
</feature>
<feature type="compositionally biased region" description="Basic and acidic residues" evidence="10">
    <location>
        <begin position="436"/>
        <end position="461"/>
    </location>
</feature>
<protein>
    <recommendedName>
        <fullName evidence="12">C2H2-type domain-containing protein</fullName>
    </recommendedName>
</protein>
<dbReference type="PANTHER" id="PTHR23504:SF17">
    <property type="entry name" value="MAJOR FACILITATOR SUPERFAMILY (MFS) PROFILE DOMAIN-CONTAINING PROTEIN"/>
    <property type="match status" value="1"/>
</dbReference>
<feature type="region of interest" description="Disordered" evidence="10">
    <location>
        <begin position="59"/>
        <end position="78"/>
    </location>
</feature>
<evidence type="ECO:0000256" key="4">
    <source>
        <dbReference type="ARBA" id="ARBA00022723"/>
    </source>
</evidence>
<evidence type="ECO:0000256" key="8">
    <source>
        <dbReference type="ARBA" id="ARBA00023136"/>
    </source>
</evidence>
<feature type="region of interest" description="Disordered" evidence="10">
    <location>
        <begin position="578"/>
        <end position="618"/>
    </location>
</feature>
<dbReference type="SUPFAM" id="SSF103473">
    <property type="entry name" value="MFS general substrate transporter"/>
    <property type="match status" value="2"/>
</dbReference>
<feature type="transmembrane region" description="Helical" evidence="11">
    <location>
        <begin position="1544"/>
        <end position="1567"/>
    </location>
</feature>
<feature type="transmembrane region" description="Helical" evidence="11">
    <location>
        <begin position="1512"/>
        <end position="1532"/>
    </location>
</feature>